<evidence type="ECO:0000313" key="3">
    <source>
        <dbReference type="Proteomes" id="UP000553776"/>
    </source>
</evidence>
<comment type="caution">
    <text evidence="2">The sequence shown here is derived from an EMBL/GenBank/DDBJ whole genome shotgun (WGS) entry which is preliminary data.</text>
</comment>
<sequence length="107" mass="13193">MYMLYELRIYTILEGRMDAIQQRFERHTLGIFERLGIKVADLWIDQTGHPKLYYVIEYKNMEDRQLKWGTFVQDPEWVEVKRKSEESGPIIEKIEEIFMRRAEFFRR</sequence>
<dbReference type="Pfam" id="PF07978">
    <property type="entry name" value="NIPSNAP"/>
    <property type="match status" value="1"/>
</dbReference>
<feature type="domain" description="NIPSNAP" evidence="1">
    <location>
        <begin position="5"/>
        <end position="104"/>
    </location>
</feature>
<reference evidence="2 3" key="1">
    <citation type="submission" date="2020-08" db="EMBL/GenBank/DDBJ databases">
        <title>Cohnella phylogeny.</title>
        <authorList>
            <person name="Dunlap C."/>
        </authorList>
    </citation>
    <scope>NUCLEOTIDE SEQUENCE [LARGE SCALE GENOMIC DNA]</scope>
    <source>
        <strain evidence="2 3">DSM 25239</strain>
    </source>
</reference>
<evidence type="ECO:0000259" key="1">
    <source>
        <dbReference type="Pfam" id="PF07978"/>
    </source>
</evidence>
<dbReference type="SUPFAM" id="SSF54909">
    <property type="entry name" value="Dimeric alpha+beta barrel"/>
    <property type="match status" value="1"/>
</dbReference>
<proteinExistence type="predicted"/>
<dbReference type="AlphaFoldDB" id="A0A841TSK7"/>
<name>A0A841TSK7_9BACL</name>
<accession>A0A841TSK7</accession>
<dbReference type="Proteomes" id="UP000553776">
    <property type="component" value="Unassembled WGS sequence"/>
</dbReference>
<protein>
    <submittedName>
        <fullName evidence="2">NIPSNAP family protein</fullName>
    </submittedName>
</protein>
<dbReference type="InterPro" id="IPR011008">
    <property type="entry name" value="Dimeric_a/b-barrel"/>
</dbReference>
<evidence type="ECO:0000313" key="2">
    <source>
        <dbReference type="EMBL" id="MBB6691417.1"/>
    </source>
</evidence>
<organism evidence="2 3">
    <name type="scientific">Cohnella xylanilytica</name>
    <dbReference type="NCBI Taxonomy" id="557555"/>
    <lineage>
        <taxon>Bacteria</taxon>
        <taxon>Bacillati</taxon>
        <taxon>Bacillota</taxon>
        <taxon>Bacilli</taxon>
        <taxon>Bacillales</taxon>
        <taxon>Paenibacillaceae</taxon>
        <taxon>Cohnella</taxon>
    </lineage>
</organism>
<dbReference type="EMBL" id="JACJVR010000029">
    <property type="protein sequence ID" value="MBB6691417.1"/>
    <property type="molecule type" value="Genomic_DNA"/>
</dbReference>
<keyword evidence="3" id="KW-1185">Reference proteome</keyword>
<gene>
    <name evidence="2" type="ORF">H7B90_08415</name>
</gene>
<dbReference type="InterPro" id="IPR012577">
    <property type="entry name" value="NIPSNAP"/>
</dbReference>
<dbReference type="Gene3D" id="3.30.70.100">
    <property type="match status" value="1"/>
</dbReference>